<keyword evidence="9" id="KW-1185">Reference proteome</keyword>
<evidence type="ECO:0000256" key="1">
    <source>
        <dbReference type="ARBA" id="ARBA00004370"/>
    </source>
</evidence>
<dbReference type="GO" id="GO:0005737">
    <property type="term" value="C:cytoplasm"/>
    <property type="evidence" value="ECO:0007669"/>
    <property type="project" value="TreeGrafter"/>
</dbReference>
<dbReference type="PANTHER" id="PTHR12953">
    <property type="entry name" value="MEMBRANE PROTEIN CH1 RELATED"/>
    <property type="match status" value="1"/>
</dbReference>
<keyword evidence="3 6" id="KW-1133">Transmembrane helix</keyword>
<dbReference type="GO" id="GO:0016020">
    <property type="term" value="C:membrane"/>
    <property type="evidence" value="ECO:0007669"/>
    <property type="project" value="UniProtKB-SubCell"/>
</dbReference>
<dbReference type="PANTHER" id="PTHR12953:SF3">
    <property type="entry name" value="SUN DOMAIN-CONTAINING PROTEIN 5"/>
    <property type="match status" value="1"/>
</dbReference>
<evidence type="ECO:0000256" key="5">
    <source>
        <dbReference type="SAM" id="MobiDB-lite"/>
    </source>
</evidence>
<keyword evidence="4 6" id="KW-0472">Membrane</keyword>
<evidence type="ECO:0000256" key="3">
    <source>
        <dbReference type="ARBA" id="ARBA00022989"/>
    </source>
</evidence>
<proteinExistence type="predicted"/>
<feature type="transmembrane region" description="Helical" evidence="6">
    <location>
        <begin position="528"/>
        <end position="545"/>
    </location>
</feature>
<dbReference type="Gene3D" id="2.60.120.260">
    <property type="entry name" value="Galactose-binding domain-like"/>
    <property type="match status" value="1"/>
</dbReference>
<dbReference type="Proteomes" id="UP001327560">
    <property type="component" value="Chromosome 6"/>
</dbReference>
<dbReference type="InterPro" id="IPR045120">
    <property type="entry name" value="Suco/Slp1-like"/>
</dbReference>
<accession>A0AAQ3QFM5</accession>
<comment type="subcellular location">
    <subcellularLocation>
        <location evidence="1">Membrane</location>
    </subcellularLocation>
</comment>
<feature type="compositionally biased region" description="Basic and acidic residues" evidence="5">
    <location>
        <begin position="325"/>
        <end position="336"/>
    </location>
</feature>
<dbReference type="AlphaFoldDB" id="A0AAQ3QFM5"/>
<feature type="domain" description="SUN" evidence="7">
    <location>
        <begin position="143"/>
        <end position="303"/>
    </location>
</feature>
<gene>
    <name evidence="8" type="ORF">Cni_G19837</name>
</gene>
<dbReference type="EMBL" id="CP136895">
    <property type="protein sequence ID" value="WOL11076.1"/>
    <property type="molecule type" value="Genomic_DNA"/>
</dbReference>
<organism evidence="8 9">
    <name type="scientific">Canna indica</name>
    <name type="common">Indian-shot</name>
    <dbReference type="NCBI Taxonomy" id="4628"/>
    <lineage>
        <taxon>Eukaryota</taxon>
        <taxon>Viridiplantae</taxon>
        <taxon>Streptophyta</taxon>
        <taxon>Embryophyta</taxon>
        <taxon>Tracheophyta</taxon>
        <taxon>Spermatophyta</taxon>
        <taxon>Magnoliopsida</taxon>
        <taxon>Liliopsida</taxon>
        <taxon>Zingiberales</taxon>
        <taxon>Cannaceae</taxon>
        <taxon>Canna</taxon>
    </lineage>
</organism>
<feature type="transmembrane region" description="Helical" evidence="6">
    <location>
        <begin position="491"/>
        <end position="508"/>
    </location>
</feature>
<evidence type="ECO:0000256" key="6">
    <source>
        <dbReference type="SAM" id="Phobius"/>
    </source>
</evidence>
<evidence type="ECO:0000313" key="9">
    <source>
        <dbReference type="Proteomes" id="UP001327560"/>
    </source>
</evidence>
<evidence type="ECO:0000256" key="2">
    <source>
        <dbReference type="ARBA" id="ARBA00022692"/>
    </source>
</evidence>
<reference evidence="8 9" key="1">
    <citation type="submission" date="2023-10" db="EMBL/GenBank/DDBJ databases">
        <title>Chromosome-scale genome assembly provides insights into flower coloration mechanisms of Canna indica.</title>
        <authorList>
            <person name="Li C."/>
        </authorList>
    </citation>
    <scope>NUCLEOTIDE SEQUENCE [LARGE SCALE GENOMIC DNA]</scope>
    <source>
        <tissue evidence="8">Flower</tissue>
    </source>
</reference>
<protein>
    <recommendedName>
        <fullName evidence="7">SUN domain-containing protein</fullName>
    </recommendedName>
</protein>
<dbReference type="Pfam" id="PF07738">
    <property type="entry name" value="Sad1_UNC"/>
    <property type="match status" value="1"/>
</dbReference>
<feature type="transmembrane region" description="Helical" evidence="6">
    <location>
        <begin position="20"/>
        <end position="41"/>
    </location>
</feature>
<evidence type="ECO:0000259" key="7">
    <source>
        <dbReference type="PROSITE" id="PS51469"/>
    </source>
</evidence>
<dbReference type="InterPro" id="IPR008979">
    <property type="entry name" value="Galactose-bd-like_sf"/>
</dbReference>
<sequence length="546" mass="62258">MKTAADVGTNGSRRKSLYELSLTVVLLLWCLLFVLLSRFGYGHLPRDLLPGGDVGNRNICWRNQLDSYSSSTLNNTCCSCGSKDSENPMRALIGVQDAVDGGKVLEPNSSKKEEGNQTNHHVRAQSGYIGLDEFRNQTLRRKESDTDKLHGKIIHRLEPGGLEYNYASSAKGAKVLDHNKDAKGVGNVLCRDKDKYLRNRCSTTPKFVVMELSEETLVDAFEIANLEHYSSNFKYFELWGSLSYPTETWTPLGAFTAENVKHAQRFMLPEPKWTRYMRLNLVSHYGSEFYCTLSYIEVYGVDAIERMLEDLIVVPDEPATTHNSVKVEPKLSEKSEVSQVQGAAVDDHVKVDPNKSKNGVPPESTLHPKQSTGRVPSDGILKILMQKTRSMELRLSILEEYIKELNLRYGEALPDLQKQCSQSASLLQKMDSEMKDLIRWREGEEEELSELEDWRSLTSAELDALVRDNAMFRANFEQIQHKQDFIESKEIAVIFISLFFTFLALFKLAWHRVLTLFKPCESHKRREWLLIFISSSLTFLITLLYS</sequence>
<dbReference type="GO" id="GO:0034975">
    <property type="term" value="P:protein folding in endoplasmic reticulum"/>
    <property type="evidence" value="ECO:0007669"/>
    <property type="project" value="TreeGrafter"/>
</dbReference>
<feature type="compositionally biased region" description="Basic and acidic residues" evidence="5">
    <location>
        <begin position="345"/>
        <end position="355"/>
    </location>
</feature>
<name>A0AAQ3QFM5_9LILI</name>
<evidence type="ECO:0000313" key="8">
    <source>
        <dbReference type="EMBL" id="WOL11076.1"/>
    </source>
</evidence>
<dbReference type="InterPro" id="IPR012919">
    <property type="entry name" value="SUN_dom"/>
</dbReference>
<feature type="region of interest" description="Disordered" evidence="5">
    <location>
        <begin position="322"/>
        <end position="374"/>
    </location>
</feature>
<dbReference type="SUPFAM" id="SSF49785">
    <property type="entry name" value="Galactose-binding domain-like"/>
    <property type="match status" value="1"/>
</dbReference>
<evidence type="ECO:0000256" key="4">
    <source>
        <dbReference type="ARBA" id="ARBA00023136"/>
    </source>
</evidence>
<keyword evidence="2 6" id="KW-0812">Transmembrane</keyword>
<dbReference type="PROSITE" id="PS51469">
    <property type="entry name" value="SUN"/>
    <property type="match status" value="1"/>
</dbReference>